<accession>A0A822ZF00</accession>
<name>A0A822ZF00_NELNU</name>
<gene>
    <name evidence="2" type="ORF">HUJ06_003004</name>
</gene>
<organism evidence="2 3">
    <name type="scientific">Nelumbo nucifera</name>
    <name type="common">Sacred lotus</name>
    <dbReference type="NCBI Taxonomy" id="4432"/>
    <lineage>
        <taxon>Eukaryota</taxon>
        <taxon>Viridiplantae</taxon>
        <taxon>Streptophyta</taxon>
        <taxon>Embryophyta</taxon>
        <taxon>Tracheophyta</taxon>
        <taxon>Spermatophyta</taxon>
        <taxon>Magnoliopsida</taxon>
        <taxon>Proteales</taxon>
        <taxon>Nelumbonaceae</taxon>
        <taxon>Nelumbo</taxon>
    </lineage>
</organism>
<dbReference type="AlphaFoldDB" id="A0A822ZF00"/>
<evidence type="ECO:0000313" key="2">
    <source>
        <dbReference type="EMBL" id="DAD44774.1"/>
    </source>
</evidence>
<keyword evidence="1" id="KW-0472">Membrane</keyword>
<comment type="caution">
    <text evidence="2">The sequence shown here is derived from an EMBL/GenBank/DDBJ whole genome shotgun (WGS) entry which is preliminary data.</text>
</comment>
<reference evidence="2 3" key="1">
    <citation type="journal article" date="2020" name="Mol. Biol. Evol.">
        <title>Distinct Expression and Methylation Patterns for Genes with Different Fates following a Single Whole-Genome Duplication in Flowering Plants.</title>
        <authorList>
            <person name="Shi T."/>
            <person name="Rahmani R.S."/>
            <person name="Gugger P.F."/>
            <person name="Wang M."/>
            <person name="Li H."/>
            <person name="Zhang Y."/>
            <person name="Li Z."/>
            <person name="Wang Q."/>
            <person name="Van de Peer Y."/>
            <person name="Marchal K."/>
            <person name="Chen J."/>
        </authorList>
    </citation>
    <scope>NUCLEOTIDE SEQUENCE [LARGE SCALE GENOMIC DNA]</scope>
    <source>
        <tissue evidence="2">Leaf</tissue>
    </source>
</reference>
<dbReference type="Proteomes" id="UP000607653">
    <property type="component" value="Unassembled WGS sequence"/>
</dbReference>
<proteinExistence type="predicted"/>
<protein>
    <submittedName>
        <fullName evidence="2">Uncharacterized protein</fullName>
    </submittedName>
</protein>
<keyword evidence="1" id="KW-0812">Transmembrane</keyword>
<dbReference type="EMBL" id="DUZY01000007">
    <property type="protein sequence ID" value="DAD44774.1"/>
    <property type="molecule type" value="Genomic_DNA"/>
</dbReference>
<sequence length="138" mass="15936">MPRYIKNPKGFRVRVWNPVPGFDGRLKYTELCVVAIGAFINMCIELLYLAHLKFFINGVLRGTEAEVKTQLHTTANQRHPLLAPTWGLRVRGQYWVLKKCIGHMWLLLHGVKKKVGGVKFNAYGKLYHKLGIKKEFMN</sequence>
<feature type="transmembrane region" description="Helical" evidence="1">
    <location>
        <begin position="28"/>
        <end position="50"/>
    </location>
</feature>
<dbReference type="PANTHER" id="PTHR47119">
    <property type="entry name" value="PLANT VIRAL-RESPONSE FAMILY PROTEIN"/>
    <property type="match status" value="1"/>
</dbReference>
<evidence type="ECO:0000313" key="3">
    <source>
        <dbReference type="Proteomes" id="UP000607653"/>
    </source>
</evidence>
<keyword evidence="1" id="KW-1133">Transmembrane helix</keyword>
<evidence type="ECO:0000256" key="1">
    <source>
        <dbReference type="SAM" id="Phobius"/>
    </source>
</evidence>
<dbReference type="PANTHER" id="PTHR47119:SF1">
    <property type="entry name" value="PLANT VIRAL-RESPONSE FAMILY PROTEIN"/>
    <property type="match status" value="1"/>
</dbReference>
<keyword evidence="3" id="KW-1185">Reference proteome</keyword>